<dbReference type="InterPro" id="IPR014008">
    <property type="entry name" value="Cbl_synth_MTase_CbiT"/>
</dbReference>
<dbReference type="PANTHER" id="PTHR43182">
    <property type="entry name" value="COBALT-PRECORRIN-6B C(15)-METHYLTRANSFERASE (DECARBOXYLATING)"/>
    <property type="match status" value="1"/>
</dbReference>
<evidence type="ECO:0000313" key="8">
    <source>
        <dbReference type="Proteomes" id="UP000198943"/>
    </source>
</evidence>
<dbReference type="InterPro" id="IPR006365">
    <property type="entry name" value="Cbl_synth_CobL"/>
</dbReference>
<dbReference type="CDD" id="cd02440">
    <property type="entry name" value="AdoMet_MTases"/>
    <property type="match status" value="1"/>
</dbReference>
<dbReference type="InterPro" id="IPR012818">
    <property type="entry name" value="CbiE"/>
</dbReference>
<feature type="domain" description="Tetrapyrrole methylase" evidence="6">
    <location>
        <begin position="3"/>
        <end position="190"/>
    </location>
</feature>
<dbReference type="AlphaFoldDB" id="A0A1G6JH21"/>
<evidence type="ECO:0000259" key="6">
    <source>
        <dbReference type="Pfam" id="PF00590"/>
    </source>
</evidence>
<dbReference type="Gene3D" id="3.40.1010.10">
    <property type="entry name" value="Cobalt-precorrin-4 Transmethylase, Domain 1"/>
    <property type="match status" value="1"/>
</dbReference>
<accession>A0A1G6JH21</accession>
<dbReference type="RefSeq" id="WP_176760386.1">
    <property type="nucleotide sequence ID" value="NZ_FMYW01000003.1"/>
</dbReference>
<dbReference type="UniPathway" id="UPA00148"/>
<dbReference type="CDD" id="cd11644">
    <property type="entry name" value="Precorrin-6Y-MT"/>
    <property type="match status" value="1"/>
</dbReference>
<dbReference type="SUPFAM" id="SSF53790">
    <property type="entry name" value="Tetrapyrrole methylase"/>
    <property type="match status" value="1"/>
</dbReference>
<dbReference type="NCBIfam" id="TIGR02469">
    <property type="entry name" value="CbiT"/>
    <property type="match status" value="1"/>
</dbReference>
<protein>
    <submittedName>
        <fullName evidence="7">Precorrin-6Y C5,15-methyltransferase (Decarboxylating)</fullName>
    </submittedName>
</protein>
<evidence type="ECO:0000256" key="1">
    <source>
        <dbReference type="ARBA" id="ARBA00004953"/>
    </source>
</evidence>
<dbReference type="PIRSF" id="PIRSF036428">
    <property type="entry name" value="CobL"/>
    <property type="match status" value="1"/>
</dbReference>
<keyword evidence="3 7" id="KW-0489">Methyltransferase</keyword>
<dbReference type="InterPro" id="IPR014776">
    <property type="entry name" value="4pyrrole_Mease_sub2"/>
</dbReference>
<keyword evidence="2" id="KW-0169">Cobalamin biosynthesis</keyword>
<proteinExistence type="predicted"/>
<dbReference type="SUPFAM" id="SSF53335">
    <property type="entry name" value="S-adenosyl-L-methionine-dependent methyltransferases"/>
    <property type="match status" value="1"/>
</dbReference>
<dbReference type="InterPro" id="IPR014777">
    <property type="entry name" value="4pyrrole_Mease_sub1"/>
</dbReference>
<keyword evidence="4 7" id="KW-0808">Transferase</keyword>
<dbReference type="Gene3D" id="3.30.950.10">
    <property type="entry name" value="Methyltransferase, Cobalt-precorrin-4 Transmethylase, Domain 2"/>
    <property type="match status" value="1"/>
</dbReference>
<reference evidence="8" key="1">
    <citation type="submission" date="2016-10" db="EMBL/GenBank/DDBJ databases">
        <authorList>
            <person name="Varghese N."/>
            <person name="Submissions S."/>
        </authorList>
    </citation>
    <scope>NUCLEOTIDE SEQUENCE [LARGE SCALE GENOMIC DNA]</scope>
    <source>
        <strain evidence="8">DSM 11005</strain>
    </source>
</reference>
<gene>
    <name evidence="7" type="ORF">SAMN04487864_103115</name>
</gene>
<dbReference type="InterPro" id="IPR029063">
    <property type="entry name" value="SAM-dependent_MTases_sf"/>
</dbReference>
<keyword evidence="8" id="KW-1185">Reference proteome</keyword>
<dbReference type="GO" id="GO:0008276">
    <property type="term" value="F:protein methyltransferase activity"/>
    <property type="evidence" value="ECO:0007669"/>
    <property type="project" value="InterPro"/>
</dbReference>
<evidence type="ECO:0000256" key="2">
    <source>
        <dbReference type="ARBA" id="ARBA00022573"/>
    </source>
</evidence>
<evidence type="ECO:0000256" key="5">
    <source>
        <dbReference type="ARBA" id="ARBA00022691"/>
    </source>
</evidence>
<keyword evidence="5" id="KW-0949">S-adenosyl-L-methionine</keyword>
<evidence type="ECO:0000256" key="4">
    <source>
        <dbReference type="ARBA" id="ARBA00022679"/>
    </source>
</evidence>
<dbReference type="InterPro" id="IPR000878">
    <property type="entry name" value="4pyrrol_Mease"/>
</dbReference>
<dbReference type="Pfam" id="PF00590">
    <property type="entry name" value="TP_methylase"/>
    <property type="match status" value="1"/>
</dbReference>
<evidence type="ECO:0000256" key="3">
    <source>
        <dbReference type="ARBA" id="ARBA00022603"/>
    </source>
</evidence>
<organism evidence="7 8">
    <name type="scientific">Succiniclasticum ruminis</name>
    <dbReference type="NCBI Taxonomy" id="40841"/>
    <lineage>
        <taxon>Bacteria</taxon>
        <taxon>Bacillati</taxon>
        <taxon>Bacillota</taxon>
        <taxon>Negativicutes</taxon>
        <taxon>Acidaminococcales</taxon>
        <taxon>Acidaminococcaceae</taxon>
        <taxon>Succiniclasticum</taxon>
    </lineage>
</organism>
<comment type="pathway">
    <text evidence="1">Cofactor biosynthesis; adenosylcobalamin biosynthesis.</text>
</comment>
<dbReference type="GO" id="GO:0032259">
    <property type="term" value="P:methylation"/>
    <property type="evidence" value="ECO:0007669"/>
    <property type="project" value="UniProtKB-KW"/>
</dbReference>
<dbReference type="NCBIfam" id="TIGR02467">
    <property type="entry name" value="CbiE"/>
    <property type="match status" value="1"/>
</dbReference>
<dbReference type="PANTHER" id="PTHR43182:SF1">
    <property type="entry name" value="COBALT-PRECORRIN-7 C(5)-METHYLTRANSFERASE"/>
    <property type="match status" value="1"/>
</dbReference>
<name>A0A1G6JH21_9FIRM</name>
<sequence>MLKVNVIGIGPGNPNLLTGEARQAIAESTILAGDKRMVGQFGSGKKVCPTIKLAELAEVAANADAEKDVLGILVSGDVGFFSLAKTIAGKLPQCEVKRYCGISSLVYFASRLQMSWDDAKIISMHGRQQNLVSAVLQYKKVFSLTGGDNSPQELCRQLCEQGLGKVTVHVGSNLSYPDEKIVTGTAEEIAEGNFPSLSVMMILNEKAGGPLRQGVHGLDDSLFLRGKAPMTKQEIRAVSISKLQPRPDDIIYDIGAGTGSCSVELALQAPLGKLYAFEMKEDALELLRLNKERFHCDNMEIVAGEASEEIDKTPAPDCVFIGGSSGNMAKMLDSLYARNAACRIVINVIALETLCTVVDYYKEKPDYDLDVVNIASAYNKKLGRYNLMMAQNPIYIITAVKKRKQDKRDGLKCGKA</sequence>
<dbReference type="InterPro" id="IPR035996">
    <property type="entry name" value="4pyrrol_Methylase_sf"/>
</dbReference>
<dbReference type="Gene3D" id="3.40.50.150">
    <property type="entry name" value="Vaccinia Virus protein VP39"/>
    <property type="match status" value="1"/>
</dbReference>
<dbReference type="InterPro" id="IPR050714">
    <property type="entry name" value="Cobalamin_biosynth_MTase"/>
</dbReference>
<dbReference type="GO" id="GO:0009236">
    <property type="term" value="P:cobalamin biosynthetic process"/>
    <property type="evidence" value="ECO:0007669"/>
    <property type="project" value="UniProtKB-UniPathway"/>
</dbReference>
<evidence type="ECO:0000313" key="7">
    <source>
        <dbReference type="EMBL" id="SDC17948.1"/>
    </source>
</evidence>
<dbReference type="EMBL" id="FMYW01000003">
    <property type="protein sequence ID" value="SDC17948.1"/>
    <property type="molecule type" value="Genomic_DNA"/>
</dbReference>
<dbReference type="Proteomes" id="UP000198943">
    <property type="component" value="Unassembled WGS sequence"/>
</dbReference>